<feature type="binding site" evidence="9">
    <location>
        <begin position="104"/>
        <end position="106"/>
    </location>
    <ligand>
        <name>GTP</name>
        <dbReference type="ChEBI" id="CHEBI:37565"/>
    </ligand>
</feature>
<evidence type="ECO:0000256" key="5">
    <source>
        <dbReference type="ARBA" id="ARBA00022801"/>
    </source>
</evidence>
<proteinExistence type="inferred from homology"/>
<keyword evidence="3 9" id="KW-0479">Metal-binding</keyword>
<dbReference type="InterPro" id="IPR000926">
    <property type="entry name" value="RibA"/>
</dbReference>
<dbReference type="NCBIfam" id="NF001591">
    <property type="entry name" value="PRK00393.1"/>
    <property type="match status" value="1"/>
</dbReference>
<dbReference type="GO" id="GO:0009231">
    <property type="term" value="P:riboflavin biosynthetic process"/>
    <property type="evidence" value="ECO:0007669"/>
    <property type="project" value="UniProtKB-UniRule"/>
</dbReference>
<comment type="pathway">
    <text evidence="1 9">Cofactor biosynthesis; riboflavin biosynthesis; 5-amino-6-(D-ribitylamino)uracil from GTP: step 1/4.</text>
</comment>
<evidence type="ECO:0000259" key="10">
    <source>
        <dbReference type="Pfam" id="PF00925"/>
    </source>
</evidence>
<feature type="binding site" evidence="9">
    <location>
        <position position="82"/>
    </location>
    <ligand>
        <name>GTP</name>
        <dbReference type="ChEBI" id="CHEBI:37565"/>
    </ligand>
</feature>
<dbReference type="InterPro" id="IPR036144">
    <property type="entry name" value="RibA-like_sf"/>
</dbReference>
<reference evidence="11" key="2">
    <citation type="submission" date="2021-04" db="EMBL/GenBank/DDBJ databases">
        <authorList>
            <person name="Gilroy R."/>
        </authorList>
    </citation>
    <scope>NUCLEOTIDE SEQUENCE</scope>
    <source>
        <strain evidence="11">ChiHjej12B11-9195</strain>
    </source>
</reference>
<dbReference type="SUPFAM" id="SSF142695">
    <property type="entry name" value="RibA-like"/>
    <property type="match status" value="1"/>
</dbReference>
<keyword evidence="5 9" id="KW-0378">Hydrolase</keyword>
<feature type="domain" description="GTP cyclohydrolase II" evidence="10">
    <location>
        <begin position="14"/>
        <end position="182"/>
    </location>
</feature>
<dbReference type="PANTHER" id="PTHR21327">
    <property type="entry name" value="GTP CYCLOHYDROLASE II-RELATED"/>
    <property type="match status" value="1"/>
</dbReference>
<dbReference type="GO" id="GO:0008686">
    <property type="term" value="F:3,4-dihydroxy-2-butanone-4-phosphate synthase activity"/>
    <property type="evidence" value="ECO:0007669"/>
    <property type="project" value="TreeGrafter"/>
</dbReference>
<evidence type="ECO:0000256" key="8">
    <source>
        <dbReference type="ARBA" id="ARBA00049295"/>
    </source>
</evidence>
<feature type="active site" description="Nucleophile" evidence="9">
    <location>
        <position position="140"/>
    </location>
</feature>
<gene>
    <name evidence="9" type="primary">ribA</name>
    <name evidence="11" type="ORF">H9821_00520</name>
</gene>
<reference evidence="11" key="1">
    <citation type="journal article" date="2021" name="PeerJ">
        <title>Extensive microbial diversity within the chicken gut microbiome revealed by metagenomics and culture.</title>
        <authorList>
            <person name="Gilroy R."/>
            <person name="Ravi A."/>
            <person name="Getino M."/>
            <person name="Pursley I."/>
            <person name="Horton D.L."/>
            <person name="Alikhan N.F."/>
            <person name="Baker D."/>
            <person name="Gharbi K."/>
            <person name="Hall N."/>
            <person name="Watson M."/>
            <person name="Adriaenssens E.M."/>
            <person name="Foster-Nyarko E."/>
            <person name="Jarju S."/>
            <person name="Secka A."/>
            <person name="Antonio M."/>
            <person name="Oren A."/>
            <person name="Chaudhuri R.R."/>
            <person name="La Ragione R."/>
            <person name="Hildebrand F."/>
            <person name="Pallen M.J."/>
        </authorList>
    </citation>
    <scope>NUCLEOTIDE SEQUENCE</scope>
    <source>
        <strain evidence="11">ChiHjej12B11-9195</strain>
    </source>
</reference>
<keyword evidence="6 9" id="KW-0862">Zinc</keyword>
<organism evidence="11 12">
    <name type="scientific">Candidatus Rothia avicola</name>
    <dbReference type="NCBI Taxonomy" id="2840478"/>
    <lineage>
        <taxon>Bacteria</taxon>
        <taxon>Bacillati</taxon>
        <taxon>Actinomycetota</taxon>
        <taxon>Actinomycetes</taxon>
        <taxon>Micrococcales</taxon>
        <taxon>Micrococcaceae</taxon>
        <taxon>Rothia</taxon>
    </lineage>
</organism>
<evidence type="ECO:0000256" key="2">
    <source>
        <dbReference type="ARBA" id="ARBA00022619"/>
    </source>
</evidence>
<name>A0A9D1ZQ94_9MICC</name>
<evidence type="ECO:0000256" key="4">
    <source>
        <dbReference type="ARBA" id="ARBA00022741"/>
    </source>
</evidence>
<feature type="binding site" evidence="9">
    <location>
        <position position="126"/>
    </location>
    <ligand>
        <name>GTP</name>
        <dbReference type="ChEBI" id="CHEBI:37565"/>
    </ligand>
</feature>
<dbReference type="HAMAP" id="MF_00179">
    <property type="entry name" value="RibA"/>
    <property type="match status" value="1"/>
</dbReference>
<comment type="function">
    <text evidence="9">Catalyzes the conversion of GTP to 2,5-diamino-6-ribosylamino-4(3H)-pyrimidinone 5'-phosphate (DARP), formate and pyrophosphate.</text>
</comment>
<sequence>MTDKNTLVASSEPVPVPTPHGTFAVSAYEFADGTEHMLATAVGADGRPLTPAQEGQDHLVRLHSECATGDLLGSYRCDCGPQLEKALATVQELGGSVLYLRGHEGRGIGLVNKLRAYALQDAGDDTLDANLHLGFPADARDYTQASAILKAAGLTRIRLLTNNPAKAEALTELGVQVTGLVPDIVAPRPENERYLATKRDRMRHILN</sequence>
<dbReference type="GO" id="GO:0008270">
    <property type="term" value="F:zinc ion binding"/>
    <property type="evidence" value="ECO:0007669"/>
    <property type="project" value="UniProtKB-UniRule"/>
</dbReference>
<dbReference type="AlphaFoldDB" id="A0A9D1ZQ94"/>
<evidence type="ECO:0000313" key="12">
    <source>
        <dbReference type="Proteomes" id="UP000824134"/>
    </source>
</evidence>
<evidence type="ECO:0000256" key="1">
    <source>
        <dbReference type="ARBA" id="ARBA00004853"/>
    </source>
</evidence>
<feature type="binding site" evidence="9">
    <location>
        <position position="166"/>
    </location>
    <ligand>
        <name>GTP</name>
        <dbReference type="ChEBI" id="CHEBI:37565"/>
    </ligand>
</feature>
<protein>
    <recommendedName>
        <fullName evidence="9">GTP cyclohydrolase-2</fullName>
        <ecNumber evidence="9">3.5.4.25</ecNumber>
    </recommendedName>
    <alternativeName>
        <fullName evidence="9">GTP cyclohydrolase II</fullName>
    </alternativeName>
</protein>
<feature type="binding site" evidence="9">
    <location>
        <position position="161"/>
    </location>
    <ligand>
        <name>GTP</name>
        <dbReference type="ChEBI" id="CHEBI:37565"/>
    </ligand>
</feature>
<comment type="similarity">
    <text evidence="9">Belongs to the GTP cyclohydrolase II family.</text>
</comment>
<comment type="caution">
    <text evidence="11">The sequence shown here is derived from an EMBL/GenBank/DDBJ whole genome shotgun (WGS) entry which is preliminary data.</text>
</comment>
<keyword evidence="7 9" id="KW-0342">GTP-binding</keyword>
<evidence type="ECO:0000313" key="11">
    <source>
        <dbReference type="EMBL" id="HIY94137.1"/>
    </source>
</evidence>
<feature type="binding site" evidence="9">
    <location>
        <position position="79"/>
    </location>
    <ligand>
        <name>Zn(2+)</name>
        <dbReference type="ChEBI" id="CHEBI:29105"/>
        <note>catalytic</note>
    </ligand>
</feature>
<dbReference type="Pfam" id="PF00925">
    <property type="entry name" value="GTP_cyclohydro2"/>
    <property type="match status" value="1"/>
</dbReference>
<comment type="cofactor">
    <cofactor evidence="9">
        <name>Zn(2+)</name>
        <dbReference type="ChEBI" id="CHEBI:29105"/>
    </cofactor>
    <text evidence="9">Binds 1 zinc ion per subunit.</text>
</comment>
<dbReference type="InterPro" id="IPR032677">
    <property type="entry name" value="GTP_cyclohydro_II"/>
</dbReference>
<feature type="binding site" evidence="9">
    <location>
        <position position="66"/>
    </location>
    <ligand>
        <name>Zn(2+)</name>
        <dbReference type="ChEBI" id="CHEBI:29105"/>
        <note>catalytic</note>
    </ligand>
</feature>
<dbReference type="Gene3D" id="3.40.50.10990">
    <property type="entry name" value="GTP cyclohydrolase II"/>
    <property type="match status" value="1"/>
</dbReference>
<dbReference type="EC" id="3.5.4.25" evidence="9"/>
<feature type="binding site" evidence="9">
    <location>
        <position position="77"/>
    </location>
    <ligand>
        <name>Zn(2+)</name>
        <dbReference type="ChEBI" id="CHEBI:29105"/>
        <note>catalytic</note>
    </ligand>
</feature>
<dbReference type="GO" id="GO:0005525">
    <property type="term" value="F:GTP binding"/>
    <property type="evidence" value="ECO:0007669"/>
    <property type="project" value="UniProtKB-KW"/>
</dbReference>
<keyword evidence="2 9" id="KW-0686">Riboflavin biosynthesis</keyword>
<accession>A0A9D1ZQ94</accession>
<dbReference type="GO" id="GO:0003935">
    <property type="term" value="F:GTP cyclohydrolase II activity"/>
    <property type="evidence" value="ECO:0007669"/>
    <property type="project" value="UniProtKB-UniRule"/>
</dbReference>
<feature type="binding site" evidence="9">
    <location>
        <begin position="61"/>
        <end position="65"/>
    </location>
    <ligand>
        <name>GTP</name>
        <dbReference type="ChEBI" id="CHEBI:37565"/>
    </ligand>
</feature>
<dbReference type="GO" id="GO:0005829">
    <property type="term" value="C:cytosol"/>
    <property type="evidence" value="ECO:0007669"/>
    <property type="project" value="TreeGrafter"/>
</dbReference>
<evidence type="ECO:0000256" key="3">
    <source>
        <dbReference type="ARBA" id="ARBA00022723"/>
    </source>
</evidence>
<feature type="active site" description="Proton acceptor" evidence="9">
    <location>
        <position position="138"/>
    </location>
</feature>
<dbReference type="EMBL" id="DXCN01000005">
    <property type="protein sequence ID" value="HIY94137.1"/>
    <property type="molecule type" value="Genomic_DNA"/>
</dbReference>
<evidence type="ECO:0000256" key="9">
    <source>
        <dbReference type="HAMAP-Rule" id="MF_00179"/>
    </source>
</evidence>
<dbReference type="PANTHER" id="PTHR21327:SF18">
    <property type="entry name" value="3,4-DIHYDROXY-2-BUTANONE 4-PHOSPHATE SYNTHASE"/>
    <property type="match status" value="1"/>
</dbReference>
<evidence type="ECO:0000256" key="7">
    <source>
        <dbReference type="ARBA" id="ARBA00023134"/>
    </source>
</evidence>
<evidence type="ECO:0000256" key="6">
    <source>
        <dbReference type="ARBA" id="ARBA00022833"/>
    </source>
</evidence>
<dbReference type="Proteomes" id="UP000824134">
    <property type="component" value="Unassembled WGS sequence"/>
</dbReference>
<comment type="catalytic activity">
    <reaction evidence="8 9">
        <text>GTP + 4 H2O = 2,5-diamino-6-hydroxy-4-(5-phosphoribosylamino)-pyrimidine + formate + 2 phosphate + 3 H(+)</text>
        <dbReference type="Rhea" id="RHEA:23704"/>
        <dbReference type="ChEBI" id="CHEBI:15377"/>
        <dbReference type="ChEBI" id="CHEBI:15378"/>
        <dbReference type="ChEBI" id="CHEBI:15740"/>
        <dbReference type="ChEBI" id="CHEBI:37565"/>
        <dbReference type="ChEBI" id="CHEBI:43474"/>
        <dbReference type="ChEBI" id="CHEBI:58614"/>
        <dbReference type="EC" id="3.5.4.25"/>
    </reaction>
</comment>
<keyword evidence="4 9" id="KW-0547">Nucleotide-binding</keyword>
<dbReference type="CDD" id="cd00641">
    <property type="entry name" value="GTP_cyclohydro2"/>
    <property type="match status" value="1"/>
</dbReference>